<name>A0A4P5PD05_9ENTE</name>
<evidence type="ECO:0000313" key="2">
    <source>
        <dbReference type="Proteomes" id="UP000290567"/>
    </source>
</evidence>
<protein>
    <submittedName>
        <fullName evidence="1">Uncharacterized protein</fullName>
    </submittedName>
</protein>
<comment type="caution">
    <text evidence="1">The sequence shown here is derived from an EMBL/GenBank/DDBJ whole genome shotgun (WGS) entry which is preliminary data.</text>
</comment>
<keyword evidence="2" id="KW-1185">Reference proteome</keyword>
<sequence>MAASIEMLGNDDIRFGNEKYMAKLAKQGIIILTMIVMLTR</sequence>
<organism evidence="1 2">
    <name type="scientific">Enterococcus florum</name>
    <dbReference type="NCBI Taxonomy" id="2480627"/>
    <lineage>
        <taxon>Bacteria</taxon>
        <taxon>Bacillati</taxon>
        <taxon>Bacillota</taxon>
        <taxon>Bacilli</taxon>
        <taxon>Lactobacillales</taxon>
        <taxon>Enterococcaceae</taxon>
        <taxon>Enterococcus</taxon>
    </lineage>
</organism>
<dbReference type="RefSeq" id="WP_265416111.1">
    <property type="nucleotide sequence ID" value="NZ_BJCC01000018.1"/>
</dbReference>
<accession>A0A4P5PD05</accession>
<gene>
    <name evidence="1" type="ORF">NRIC_23250</name>
</gene>
<reference evidence="2" key="1">
    <citation type="submission" date="2019-02" db="EMBL/GenBank/DDBJ databases">
        <title>Draft genome sequence of Enterococcus sp. Gos25-1.</title>
        <authorList>
            <person name="Tanaka N."/>
            <person name="Shiwa Y."/>
            <person name="Fujita N."/>
        </authorList>
    </citation>
    <scope>NUCLEOTIDE SEQUENCE [LARGE SCALE GENOMIC DNA]</scope>
    <source>
        <strain evidence="2">Gos25-1</strain>
    </source>
</reference>
<dbReference type="Proteomes" id="UP000290567">
    <property type="component" value="Unassembled WGS sequence"/>
</dbReference>
<dbReference type="EMBL" id="BJCC01000018">
    <property type="protein sequence ID" value="GCF94434.1"/>
    <property type="molecule type" value="Genomic_DNA"/>
</dbReference>
<evidence type="ECO:0000313" key="1">
    <source>
        <dbReference type="EMBL" id="GCF94434.1"/>
    </source>
</evidence>
<proteinExistence type="predicted"/>
<dbReference type="AlphaFoldDB" id="A0A4P5PD05"/>